<dbReference type="Pfam" id="PF16729">
    <property type="entry name" value="DUF5067"/>
    <property type="match status" value="1"/>
</dbReference>
<comment type="caution">
    <text evidence="4">The sequence shown here is derived from an EMBL/GenBank/DDBJ whole genome shotgun (WGS) entry which is preliminary data.</text>
</comment>
<proteinExistence type="predicted"/>
<name>A0ABS4CJ64_9ENTE</name>
<accession>A0ABS4CJ64</accession>
<dbReference type="Gene3D" id="2.60.40.1240">
    <property type="match status" value="1"/>
</dbReference>
<evidence type="ECO:0000259" key="3">
    <source>
        <dbReference type="Pfam" id="PF16729"/>
    </source>
</evidence>
<evidence type="ECO:0000313" key="4">
    <source>
        <dbReference type="EMBL" id="MBP1046519.1"/>
    </source>
</evidence>
<dbReference type="InterPro" id="IPR031989">
    <property type="entry name" value="DUF5067"/>
</dbReference>
<feature type="domain" description="DUF5067" evidence="3">
    <location>
        <begin position="175"/>
        <end position="294"/>
    </location>
</feature>
<evidence type="ECO:0000256" key="1">
    <source>
        <dbReference type="ARBA" id="ARBA00022729"/>
    </source>
</evidence>
<reference evidence="4 5" key="1">
    <citation type="submission" date="2020-12" db="EMBL/GenBank/DDBJ databases">
        <title>Vagococcus allomyrinae sp. nov. and Enterococcus lavae sp. nov., isolated from the larvae of Allomyrina dichotoma.</title>
        <authorList>
            <person name="Lee S.D."/>
        </authorList>
    </citation>
    <scope>NUCLEOTIDE SEQUENCE [LARGE SCALE GENOMIC DNA]</scope>
    <source>
        <strain evidence="4 5">BWM-S5</strain>
    </source>
</reference>
<keyword evidence="5" id="KW-1185">Reference proteome</keyword>
<sequence length="311" mass="35991">MKQMTQLIILCFFLLTSVGCQKYDLMNEEEQFSTDGSSFSFRLPSGWQVEKDYKEVFNEAALFGAEDTNSRSVMFIRAQKSEQLNEQQLVTQTKTALKQYYLVDEVEEETFQIANFSAVYYPLKSVYDNRAVWLDNYFIATETHVVEFLFYRPRQGGTEGQQEIIRQSVETLKQLETTASSEEKREEITEQKVTTDMLSIQLTGHKIQGDKLILRYVLTNNSEKQLIPLKEWEELMEVTEAESLLDITKVTDESDSELTYLQERSSQRLPAGDSVETVVVYELQQDQGDITIQADEQRINGDKPVVLKIER</sequence>
<dbReference type="PROSITE" id="PS51257">
    <property type="entry name" value="PROKAR_LIPOPROTEIN"/>
    <property type="match status" value="1"/>
</dbReference>
<dbReference type="Proteomes" id="UP000673375">
    <property type="component" value="Unassembled WGS sequence"/>
</dbReference>
<gene>
    <name evidence="4" type="ORF">I6N96_09495</name>
</gene>
<keyword evidence="1" id="KW-0732">Signal</keyword>
<evidence type="ECO:0000256" key="2">
    <source>
        <dbReference type="SAM" id="Coils"/>
    </source>
</evidence>
<organism evidence="4 5">
    <name type="scientific">Enterococcus larvae</name>
    <dbReference type="NCBI Taxonomy" id="2794352"/>
    <lineage>
        <taxon>Bacteria</taxon>
        <taxon>Bacillati</taxon>
        <taxon>Bacillota</taxon>
        <taxon>Bacilli</taxon>
        <taxon>Lactobacillales</taxon>
        <taxon>Enterococcaceae</taxon>
        <taxon>Enterococcus</taxon>
    </lineage>
</organism>
<protein>
    <submittedName>
        <fullName evidence="4">DUF5067 domain-containing protein</fullName>
    </submittedName>
</protein>
<feature type="coiled-coil region" evidence="2">
    <location>
        <begin position="165"/>
        <end position="192"/>
    </location>
</feature>
<dbReference type="RefSeq" id="WP_209557337.1">
    <property type="nucleotide sequence ID" value="NZ_JAEDXU010000004.1"/>
</dbReference>
<dbReference type="InterPro" id="IPR029050">
    <property type="entry name" value="Immunoprotect_excell_Ig-like"/>
</dbReference>
<keyword evidence="2" id="KW-0175">Coiled coil</keyword>
<dbReference type="EMBL" id="JAEDXU010000004">
    <property type="protein sequence ID" value="MBP1046519.1"/>
    <property type="molecule type" value="Genomic_DNA"/>
</dbReference>
<evidence type="ECO:0000313" key="5">
    <source>
        <dbReference type="Proteomes" id="UP000673375"/>
    </source>
</evidence>